<dbReference type="InterPro" id="IPR007138">
    <property type="entry name" value="ABM_dom"/>
</dbReference>
<proteinExistence type="predicted"/>
<gene>
    <name evidence="2" type="ORF">ACFFH7_31595</name>
</gene>
<evidence type="ECO:0000313" key="2">
    <source>
        <dbReference type="EMBL" id="MFC0546097.1"/>
    </source>
</evidence>
<accession>A0ABV6N0J2</accession>
<keyword evidence="2" id="KW-0560">Oxidoreductase</keyword>
<organism evidence="2 3">
    <name type="scientific">Kutzneria chonburiensis</name>
    <dbReference type="NCBI Taxonomy" id="1483604"/>
    <lineage>
        <taxon>Bacteria</taxon>
        <taxon>Bacillati</taxon>
        <taxon>Actinomycetota</taxon>
        <taxon>Actinomycetes</taxon>
        <taxon>Pseudonocardiales</taxon>
        <taxon>Pseudonocardiaceae</taxon>
        <taxon>Kutzneria</taxon>
    </lineage>
</organism>
<dbReference type="Pfam" id="PF03992">
    <property type="entry name" value="ABM"/>
    <property type="match status" value="1"/>
</dbReference>
<reference evidence="2 3" key="1">
    <citation type="submission" date="2024-09" db="EMBL/GenBank/DDBJ databases">
        <authorList>
            <person name="Sun Q."/>
            <person name="Mori K."/>
        </authorList>
    </citation>
    <scope>NUCLEOTIDE SEQUENCE [LARGE SCALE GENOMIC DNA]</scope>
    <source>
        <strain evidence="2 3">TBRC 1432</strain>
    </source>
</reference>
<protein>
    <submittedName>
        <fullName evidence="2">Antibiotic biosynthesis monooxygenase</fullName>
    </submittedName>
</protein>
<dbReference type="EMBL" id="JBHLUD010000011">
    <property type="protein sequence ID" value="MFC0546097.1"/>
    <property type="molecule type" value="Genomic_DNA"/>
</dbReference>
<evidence type="ECO:0000259" key="1">
    <source>
        <dbReference type="Pfam" id="PF03992"/>
    </source>
</evidence>
<keyword evidence="3" id="KW-1185">Reference proteome</keyword>
<feature type="domain" description="ABM" evidence="1">
    <location>
        <begin position="5"/>
        <end position="76"/>
    </location>
</feature>
<sequence length="103" mass="11575">MPKSMMVRYRTTPEAAEENQRLVEAVYRELNADDPGGFRYATFRLADGVTFVHLVAYDSEDDNPLQRSAAFKEFQQDFASRAVESPEFTDVTLVGEYSPSVAG</sequence>
<dbReference type="GO" id="GO:0004497">
    <property type="term" value="F:monooxygenase activity"/>
    <property type="evidence" value="ECO:0007669"/>
    <property type="project" value="UniProtKB-KW"/>
</dbReference>
<evidence type="ECO:0000313" key="3">
    <source>
        <dbReference type="Proteomes" id="UP001589810"/>
    </source>
</evidence>
<dbReference type="Proteomes" id="UP001589810">
    <property type="component" value="Unassembled WGS sequence"/>
</dbReference>
<comment type="caution">
    <text evidence="2">The sequence shown here is derived from an EMBL/GenBank/DDBJ whole genome shotgun (WGS) entry which is preliminary data.</text>
</comment>
<keyword evidence="2" id="KW-0503">Monooxygenase</keyword>
<dbReference type="RefSeq" id="WP_273943350.1">
    <property type="nucleotide sequence ID" value="NZ_CP097263.1"/>
</dbReference>
<name>A0ABV6N0J2_9PSEU</name>